<dbReference type="CDD" id="cd06171">
    <property type="entry name" value="Sigma70_r4"/>
    <property type="match status" value="1"/>
</dbReference>
<dbReference type="SUPFAM" id="SSF88946">
    <property type="entry name" value="Sigma2 domain of RNA polymerase sigma factors"/>
    <property type="match status" value="1"/>
</dbReference>
<evidence type="ECO:0000256" key="4">
    <source>
        <dbReference type="ARBA" id="ARBA00023163"/>
    </source>
</evidence>
<feature type="domain" description="YcdB/YcdC repeated" evidence="7">
    <location>
        <begin position="183"/>
        <end position="319"/>
    </location>
</feature>
<evidence type="ECO:0000259" key="7">
    <source>
        <dbReference type="Pfam" id="PF16244"/>
    </source>
</evidence>
<evidence type="ECO:0000313" key="9">
    <source>
        <dbReference type="Proteomes" id="UP001225873"/>
    </source>
</evidence>
<comment type="caution">
    <text evidence="8">The sequence shown here is derived from an EMBL/GenBank/DDBJ whole genome shotgun (WGS) entry which is preliminary data.</text>
</comment>
<dbReference type="Pfam" id="PF04542">
    <property type="entry name" value="Sigma70_r2"/>
    <property type="match status" value="1"/>
</dbReference>
<keyword evidence="2" id="KW-0805">Transcription regulation</keyword>
<dbReference type="InterPro" id="IPR013324">
    <property type="entry name" value="RNA_pol_sigma_r3/r4-like"/>
</dbReference>
<dbReference type="InterPro" id="IPR013325">
    <property type="entry name" value="RNA_pol_sigma_r2"/>
</dbReference>
<name>A0ABT7ZJ81_9BACL</name>
<proteinExistence type="inferred from homology"/>
<comment type="similarity">
    <text evidence="1">Belongs to the sigma-70 factor family. ECF subfamily.</text>
</comment>
<evidence type="ECO:0000256" key="3">
    <source>
        <dbReference type="ARBA" id="ARBA00023082"/>
    </source>
</evidence>
<keyword evidence="4" id="KW-0804">Transcription</keyword>
<dbReference type="InterPro" id="IPR007627">
    <property type="entry name" value="RNA_pol_sigma70_r2"/>
</dbReference>
<dbReference type="Gene3D" id="1.10.1740.10">
    <property type="match status" value="1"/>
</dbReference>
<evidence type="ECO:0000313" key="8">
    <source>
        <dbReference type="EMBL" id="MDN3427166.1"/>
    </source>
</evidence>
<accession>A0ABT7ZJ81</accession>
<dbReference type="NCBIfam" id="TIGR02937">
    <property type="entry name" value="sigma70-ECF"/>
    <property type="match status" value="1"/>
</dbReference>
<feature type="domain" description="RNA polymerase sigma-70 region 2" evidence="5">
    <location>
        <begin position="19"/>
        <end position="87"/>
    </location>
</feature>
<evidence type="ECO:0000259" key="5">
    <source>
        <dbReference type="Pfam" id="PF04542"/>
    </source>
</evidence>
<dbReference type="Gene3D" id="1.10.10.10">
    <property type="entry name" value="Winged helix-like DNA-binding domain superfamily/Winged helix DNA-binding domain"/>
    <property type="match status" value="1"/>
</dbReference>
<dbReference type="PANTHER" id="PTHR43133">
    <property type="entry name" value="RNA POLYMERASE ECF-TYPE SIGMA FACTO"/>
    <property type="match status" value="1"/>
</dbReference>
<feature type="domain" description="YcdB/YcdC repeated" evidence="7">
    <location>
        <begin position="408"/>
        <end position="560"/>
    </location>
</feature>
<keyword evidence="9" id="KW-1185">Reference proteome</keyword>
<dbReference type="InterPro" id="IPR013249">
    <property type="entry name" value="RNA_pol_sigma70_r4_t2"/>
</dbReference>
<dbReference type="InterPro" id="IPR036388">
    <property type="entry name" value="WH-like_DNA-bd_sf"/>
</dbReference>
<dbReference type="Pfam" id="PF08281">
    <property type="entry name" value="Sigma70_r4_2"/>
    <property type="match status" value="1"/>
</dbReference>
<dbReference type="InterPro" id="IPR039425">
    <property type="entry name" value="RNA_pol_sigma-70-like"/>
</dbReference>
<dbReference type="EMBL" id="JASDCQ010000002">
    <property type="protein sequence ID" value="MDN3427166.1"/>
    <property type="molecule type" value="Genomic_DNA"/>
</dbReference>
<gene>
    <name evidence="8" type="ORF">QMA01_07665</name>
</gene>
<keyword evidence="3" id="KW-0731">Sigma factor</keyword>
<dbReference type="InterPro" id="IPR032599">
    <property type="entry name" value="YcdB/YcdC_rep_domain"/>
</dbReference>
<evidence type="ECO:0000256" key="1">
    <source>
        <dbReference type="ARBA" id="ARBA00010641"/>
    </source>
</evidence>
<dbReference type="SUPFAM" id="SSF88659">
    <property type="entry name" value="Sigma3 and sigma4 domains of RNA polymerase sigma factors"/>
    <property type="match status" value="1"/>
</dbReference>
<organism evidence="8 9">
    <name type="scientific">Planococcus notacanthi</name>
    <dbReference type="NCBI Taxonomy" id="3035188"/>
    <lineage>
        <taxon>Bacteria</taxon>
        <taxon>Bacillati</taxon>
        <taxon>Bacillota</taxon>
        <taxon>Bacilli</taxon>
        <taxon>Bacillales</taxon>
        <taxon>Caryophanaceae</taxon>
        <taxon>Planococcus</taxon>
    </lineage>
</organism>
<evidence type="ECO:0000259" key="6">
    <source>
        <dbReference type="Pfam" id="PF08281"/>
    </source>
</evidence>
<sequence length="641" mass="74163">MEQLARAAIDGQPEAFEQLIETEKPKLLSKAYSYVGNREDASDIVQETLLQAYKSIHQLKEAKYFSTWLFKILMRQCFAFLRQKKRTLVVETELIQQSLTEHGQTAAYEFVHEALSLLRKDYQTVLVLFYFYDFPVQEISSLLDKPLNTIKIHLHRGRNQLKKQLEQHLNTPVTEKEVIHMLKEQLAKSALNFVSIPHDYQLFVEDYSNEQAKFIWATDELVDEIEVTLDRNGKLIELTRLPSTNGTLLPIEQQQASAEQFLISQYAEALNYLTLSNVIQKEDETIFYFDQYVGGYPLASYTTKITVSKSGEIIGFKYNEYTKAPPAFPSQLAGEGAILRQLYKAPWKLSMKYLSSDIYSVPKPGLYPVYESPIVYHSFNAIDGQSAFEHEPEAPETFIPFPNTEAVEKRATIEEVIGVSAEMVKLREVELDENTLVFVWREKDWQAPKDKTMESFLLERMEDTVKAKIDKYSGKLKEFMWFKERTGELDLSFEACRDIACTFIATYFEEYIPYLQVQIEKPSFNGVNCAFFTFPLYLAQDLQIEGERFYVGVNKTTGFIDILWSPKIDVDELQSYETSTIQPFEDVKTVLQKVEAFLQWSRKYNENEHCEVLEYKLGQLETRQQIVGIDAATGNLIISNI</sequence>
<dbReference type="Proteomes" id="UP001225873">
    <property type="component" value="Unassembled WGS sequence"/>
</dbReference>
<reference evidence="8 9" key="1">
    <citation type="submission" date="2023-03" db="EMBL/GenBank/DDBJ databases">
        <authorList>
            <person name="Uniacke-Lowe S."/>
            <person name="Ross P."/>
            <person name="Hill C."/>
        </authorList>
    </citation>
    <scope>NUCLEOTIDE SEQUENCE [LARGE SCALE GENOMIC DNA]</scope>
    <source>
        <strain evidence="8 9">APC 4016</strain>
    </source>
</reference>
<dbReference type="Pfam" id="PF16244">
    <property type="entry name" value="DUF4901"/>
    <property type="match status" value="2"/>
</dbReference>
<evidence type="ECO:0000256" key="2">
    <source>
        <dbReference type="ARBA" id="ARBA00023015"/>
    </source>
</evidence>
<dbReference type="InterPro" id="IPR014284">
    <property type="entry name" value="RNA_pol_sigma-70_dom"/>
</dbReference>
<protein>
    <submittedName>
        <fullName evidence="8">Sigma-70 family RNA polymerase sigma factor</fullName>
    </submittedName>
</protein>
<feature type="domain" description="RNA polymerase sigma factor 70 region 4 type 2" evidence="6">
    <location>
        <begin position="111"/>
        <end position="161"/>
    </location>
</feature>
<dbReference type="PANTHER" id="PTHR43133:SF51">
    <property type="entry name" value="RNA POLYMERASE SIGMA FACTOR"/>
    <property type="match status" value="1"/>
</dbReference>
<dbReference type="RefSeq" id="WP_290214671.1">
    <property type="nucleotide sequence ID" value="NZ_JASDCQ010000002.1"/>
</dbReference>